<gene>
    <name evidence="2" type="ORF">BHM03_00039344</name>
</gene>
<dbReference type="AlphaFoldDB" id="A0A445MK20"/>
<keyword evidence="1" id="KW-0812">Transmembrane</keyword>
<protein>
    <submittedName>
        <fullName evidence="2">Uncharacterized protein</fullName>
    </submittedName>
</protein>
<accession>A0A445MK20</accession>
<reference evidence="2" key="1">
    <citation type="journal article" date="2018" name="Data Brief">
        <title>Genome sequence data from 17 accessions of Ensete ventricosum, a staple food crop for millions in Ethiopia.</title>
        <authorList>
            <person name="Yemataw Z."/>
            <person name="Muzemil S."/>
            <person name="Ambachew D."/>
            <person name="Tripathi L."/>
            <person name="Tesfaye K."/>
            <person name="Chala A."/>
            <person name="Farbos A."/>
            <person name="O'Neill P."/>
            <person name="Moore K."/>
            <person name="Grant M."/>
            <person name="Studholme D.J."/>
        </authorList>
    </citation>
    <scope>NUCLEOTIDE SEQUENCE [LARGE SCALE GENOMIC DNA]</scope>
    <source>
        <tissue evidence="2">Leaf</tissue>
    </source>
</reference>
<keyword evidence="1" id="KW-1133">Transmembrane helix</keyword>
<sequence length="116" mass="13147">MVSSGEKMEHGWVEEALGSNLAGWRLTRAGDFIVGAIGHSYFLTPFMILVVRYAFCLLQLWRVDLTHVRSTVQSLTPPCLCQVGSPVPGRSCWRSSHPRMRGRDSHVNICHIRKRK</sequence>
<dbReference type="EMBL" id="KV876312">
    <property type="protein sequence ID" value="RZR74609.1"/>
    <property type="molecule type" value="Genomic_DNA"/>
</dbReference>
<proteinExistence type="predicted"/>
<name>A0A445MK20_ENSVE</name>
<evidence type="ECO:0000313" key="2">
    <source>
        <dbReference type="EMBL" id="RZR74609.1"/>
    </source>
</evidence>
<feature type="transmembrane region" description="Helical" evidence="1">
    <location>
        <begin position="32"/>
        <end position="55"/>
    </location>
</feature>
<organism evidence="2">
    <name type="scientific">Ensete ventricosum</name>
    <name type="common">Abyssinian banana</name>
    <name type="synonym">Musa ensete</name>
    <dbReference type="NCBI Taxonomy" id="4639"/>
    <lineage>
        <taxon>Eukaryota</taxon>
        <taxon>Viridiplantae</taxon>
        <taxon>Streptophyta</taxon>
        <taxon>Embryophyta</taxon>
        <taxon>Tracheophyta</taxon>
        <taxon>Spermatophyta</taxon>
        <taxon>Magnoliopsida</taxon>
        <taxon>Liliopsida</taxon>
        <taxon>Zingiberales</taxon>
        <taxon>Musaceae</taxon>
        <taxon>Ensete</taxon>
    </lineage>
</organism>
<evidence type="ECO:0000256" key="1">
    <source>
        <dbReference type="SAM" id="Phobius"/>
    </source>
</evidence>
<keyword evidence="1" id="KW-0472">Membrane</keyword>
<dbReference type="Proteomes" id="UP000290560">
    <property type="component" value="Unassembled WGS sequence"/>
</dbReference>